<dbReference type="OrthoDB" id="1443334at2"/>
<dbReference type="PANTHER" id="PTHR33653">
    <property type="entry name" value="RIBONUCLEASE VAPC2"/>
    <property type="match status" value="1"/>
</dbReference>
<evidence type="ECO:0000256" key="4">
    <source>
        <dbReference type="ARBA" id="ARBA00022723"/>
    </source>
</evidence>
<dbReference type="Pfam" id="PF01850">
    <property type="entry name" value="PIN"/>
    <property type="match status" value="1"/>
</dbReference>
<dbReference type="RefSeq" id="WP_106597317.1">
    <property type="nucleotide sequence ID" value="NZ_PYAS01000010.1"/>
</dbReference>
<dbReference type="InterPro" id="IPR029060">
    <property type="entry name" value="PIN-like_dom_sf"/>
</dbReference>
<proteinExistence type="inferred from homology"/>
<keyword evidence="10" id="KW-1185">Reference proteome</keyword>
<comment type="similarity">
    <text evidence="7">Belongs to the PINc/VapC protein family.</text>
</comment>
<reference evidence="9 10" key="1">
    <citation type="submission" date="2018-03" db="EMBL/GenBank/DDBJ databases">
        <title>Genomic Encyclopedia of Archaeal and Bacterial Type Strains, Phase II (KMG-II): from individual species to whole genera.</title>
        <authorList>
            <person name="Goeker M."/>
        </authorList>
    </citation>
    <scope>NUCLEOTIDE SEQUENCE [LARGE SCALE GENOMIC DNA]</scope>
    <source>
        <strain evidence="9 10">DSM 29057</strain>
    </source>
</reference>
<keyword evidence="3" id="KW-0540">Nuclease</keyword>
<evidence type="ECO:0000313" key="10">
    <source>
        <dbReference type="Proteomes" id="UP000241964"/>
    </source>
</evidence>
<comment type="cofactor">
    <cofactor evidence="1">
        <name>Mg(2+)</name>
        <dbReference type="ChEBI" id="CHEBI:18420"/>
    </cofactor>
</comment>
<dbReference type="Proteomes" id="UP000241964">
    <property type="component" value="Unassembled WGS sequence"/>
</dbReference>
<keyword evidence="2" id="KW-1277">Toxin-antitoxin system</keyword>
<keyword evidence="9" id="KW-0255">Endonuclease</keyword>
<protein>
    <submittedName>
        <fullName evidence="9">tRNA(fMet)-specific endonuclease VapC</fullName>
    </submittedName>
</protein>
<evidence type="ECO:0000256" key="7">
    <source>
        <dbReference type="ARBA" id="ARBA00038093"/>
    </source>
</evidence>
<dbReference type="PANTHER" id="PTHR33653:SF1">
    <property type="entry name" value="RIBONUCLEASE VAPC2"/>
    <property type="match status" value="1"/>
</dbReference>
<dbReference type="InterPro" id="IPR002716">
    <property type="entry name" value="PIN_dom"/>
</dbReference>
<dbReference type="GO" id="GO:0046872">
    <property type="term" value="F:metal ion binding"/>
    <property type="evidence" value="ECO:0007669"/>
    <property type="project" value="UniProtKB-KW"/>
</dbReference>
<feature type="domain" description="PIN" evidence="8">
    <location>
        <begin position="3"/>
        <end position="135"/>
    </location>
</feature>
<evidence type="ECO:0000256" key="1">
    <source>
        <dbReference type="ARBA" id="ARBA00001946"/>
    </source>
</evidence>
<name>A0A2P8FWQ2_9BACT</name>
<evidence type="ECO:0000256" key="5">
    <source>
        <dbReference type="ARBA" id="ARBA00022801"/>
    </source>
</evidence>
<dbReference type="GO" id="GO:0004519">
    <property type="term" value="F:endonuclease activity"/>
    <property type="evidence" value="ECO:0007669"/>
    <property type="project" value="UniProtKB-KW"/>
</dbReference>
<accession>A0A2P8FWQ2</accession>
<evidence type="ECO:0000256" key="3">
    <source>
        <dbReference type="ARBA" id="ARBA00022722"/>
    </source>
</evidence>
<organism evidence="9 10">
    <name type="scientific">Dyadobacter jiangsuensis</name>
    <dbReference type="NCBI Taxonomy" id="1591085"/>
    <lineage>
        <taxon>Bacteria</taxon>
        <taxon>Pseudomonadati</taxon>
        <taxon>Bacteroidota</taxon>
        <taxon>Cytophagia</taxon>
        <taxon>Cytophagales</taxon>
        <taxon>Spirosomataceae</taxon>
        <taxon>Dyadobacter</taxon>
    </lineage>
</organism>
<dbReference type="SUPFAM" id="SSF88723">
    <property type="entry name" value="PIN domain-like"/>
    <property type="match status" value="1"/>
</dbReference>
<keyword evidence="6" id="KW-0460">Magnesium</keyword>
<evidence type="ECO:0000256" key="2">
    <source>
        <dbReference type="ARBA" id="ARBA00022649"/>
    </source>
</evidence>
<evidence type="ECO:0000313" key="9">
    <source>
        <dbReference type="EMBL" id="PSL26151.1"/>
    </source>
</evidence>
<dbReference type="EMBL" id="PYAS01000010">
    <property type="protein sequence ID" value="PSL26151.1"/>
    <property type="molecule type" value="Genomic_DNA"/>
</dbReference>
<evidence type="ECO:0000256" key="6">
    <source>
        <dbReference type="ARBA" id="ARBA00022842"/>
    </source>
</evidence>
<dbReference type="InterPro" id="IPR050556">
    <property type="entry name" value="Type_II_TA_system_RNase"/>
</dbReference>
<evidence type="ECO:0000259" key="8">
    <source>
        <dbReference type="Pfam" id="PF01850"/>
    </source>
</evidence>
<dbReference type="AlphaFoldDB" id="A0A2P8FWQ2"/>
<gene>
    <name evidence="9" type="ORF">CLV60_110130</name>
</gene>
<sequence>MRYVLDTNIILTYLRKHPFWYRLEETFGFFEDGNYVVIPSIVIGELRSLAIQNSWGPNRRAEMEELISEFVPFFRLAEDAINRYAEIDAFSQGRLPGRRLDCSARNMGKNDLWIAAVASTLNATLITTDGDFDHLNNRFLNVARFDLK</sequence>
<dbReference type="GO" id="GO:0016787">
    <property type="term" value="F:hydrolase activity"/>
    <property type="evidence" value="ECO:0007669"/>
    <property type="project" value="UniProtKB-KW"/>
</dbReference>
<dbReference type="Gene3D" id="3.40.50.1010">
    <property type="entry name" value="5'-nuclease"/>
    <property type="match status" value="1"/>
</dbReference>
<keyword evidence="4" id="KW-0479">Metal-binding</keyword>
<keyword evidence="5" id="KW-0378">Hydrolase</keyword>
<comment type="caution">
    <text evidence="9">The sequence shown here is derived from an EMBL/GenBank/DDBJ whole genome shotgun (WGS) entry which is preliminary data.</text>
</comment>